<gene>
    <name evidence="2" type="ORF">PMEA_00012291</name>
</gene>
<dbReference type="InterPro" id="IPR000330">
    <property type="entry name" value="SNF2_N"/>
</dbReference>
<dbReference type="Proteomes" id="UP001159428">
    <property type="component" value="Unassembled WGS sequence"/>
</dbReference>
<accession>A0AAU9WU16</accession>
<reference evidence="2 3" key="1">
    <citation type="submission" date="2022-05" db="EMBL/GenBank/DDBJ databases">
        <authorList>
            <consortium name="Genoscope - CEA"/>
            <person name="William W."/>
        </authorList>
    </citation>
    <scope>NUCLEOTIDE SEQUENCE [LARGE SCALE GENOMIC DNA]</scope>
</reference>
<keyword evidence="3" id="KW-1185">Reference proteome</keyword>
<dbReference type="GO" id="GO:0005524">
    <property type="term" value="F:ATP binding"/>
    <property type="evidence" value="ECO:0007669"/>
    <property type="project" value="InterPro"/>
</dbReference>
<dbReference type="PROSITE" id="PS51192">
    <property type="entry name" value="HELICASE_ATP_BIND_1"/>
    <property type="match status" value="1"/>
</dbReference>
<proteinExistence type="predicted"/>
<dbReference type="Pfam" id="PF00176">
    <property type="entry name" value="SNF2-rel_dom"/>
    <property type="match status" value="1"/>
</dbReference>
<dbReference type="EMBL" id="CALNXJ010000021">
    <property type="protein sequence ID" value="CAH3125819.1"/>
    <property type="molecule type" value="Genomic_DNA"/>
</dbReference>
<dbReference type="Gene3D" id="3.40.50.10810">
    <property type="entry name" value="Tandem AAA-ATPase domain"/>
    <property type="match status" value="1"/>
</dbReference>
<feature type="domain" description="Helicase ATP-binding" evidence="1">
    <location>
        <begin position="1"/>
        <end position="83"/>
    </location>
</feature>
<organism evidence="2 3">
    <name type="scientific">Pocillopora meandrina</name>
    <dbReference type="NCBI Taxonomy" id="46732"/>
    <lineage>
        <taxon>Eukaryota</taxon>
        <taxon>Metazoa</taxon>
        <taxon>Cnidaria</taxon>
        <taxon>Anthozoa</taxon>
        <taxon>Hexacorallia</taxon>
        <taxon>Scleractinia</taxon>
        <taxon>Astrocoeniina</taxon>
        <taxon>Pocilloporidae</taxon>
        <taxon>Pocillopora</taxon>
    </lineage>
</organism>
<dbReference type="InterPro" id="IPR014001">
    <property type="entry name" value="Helicase_ATP-bd"/>
</dbReference>
<sequence>MLPGEWYTCITSYEMVIREKVVFNKFAWRYIIIDEAHRIKNEKSKLSEIVRELRSSNRLLLTGTPLQNNLCELWLLLNFLLPDVFSSPDLSCSCIIRLNVLGNLNDLFL</sequence>
<comment type="caution">
    <text evidence="2">The sequence shown here is derived from an EMBL/GenBank/DDBJ whole genome shotgun (WGS) entry which is preliminary data.</text>
</comment>
<dbReference type="InterPro" id="IPR038718">
    <property type="entry name" value="SNF2-like_sf"/>
</dbReference>
<dbReference type="PANTHER" id="PTHR10799">
    <property type="entry name" value="SNF2/RAD54 HELICASE FAMILY"/>
    <property type="match status" value="1"/>
</dbReference>
<protein>
    <recommendedName>
        <fullName evidence="1">Helicase ATP-binding domain-containing protein</fullName>
    </recommendedName>
</protein>
<name>A0AAU9WU16_9CNID</name>
<dbReference type="InterPro" id="IPR027417">
    <property type="entry name" value="P-loop_NTPase"/>
</dbReference>
<evidence type="ECO:0000313" key="2">
    <source>
        <dbReference type="EMBL" id="CAH3125819.1"/>
    </source>
</evidence>
<dbReference type="AlphaFoldDB" id="A0AAU9WU16"/>
<evidence type="ECO:0000259" key="1">
    <source>
        <dbReference type="PROSITE" id="PS51192"/>
    </source>
</evidence>
<evidence type="ECO:0000313" key="3">
    <source>
        <dbReference type="Proteomes" id="UP001159428"/>
    </source>
</evidence>
<dbReference type="SUPFAM" id="SSF52540">
    <property type="entry name" value="P-loop containing nucleoside triphosphate hydrolases"/>
    <property type="match status" value="1"/>
</dbReference>